<dbReference type="EMBL" id="CACVAU010000044">
    <property type="protein sequence ID" value="CAA6814842.1"/>
    <property type="molecule type" value="Genomic_DNA"/>
</dbReference>
<dbReference type="PANTHER" id="PTHR37947:SF1">
    <property type="entry name" value="BLL2462 PROTEIN"/>
    <property type="match status" value="1"/>
</dbReference>
<dbReference type="Pfam" id="PF00092">
    <property type="entry name" value="VWA"/>
    <property type="match status" value="1"/>
</dbReference>
<proteinExistence type="predicted"/>
<dbReference type="InterPro" id="IPR002035">
    <property type="entry name" value="VWF_A"/>
</dbReference>
<keyword evidence="1" id="KW-0812">Transmembrane</keyword>
<sequence>MQFELLYPYAFLLLLLLPCFWWCKQNVKSVYFPKEEWLPKQGFTWDNHLLWIVTIFILLVMALTAPFTYESEVNSAKKGRDLVLLLDSSGSMAERGFNERDKTQTKYDISVALAKNFIEKRNDDNVGLVVFGSFAFSASPLTYDLTALNEMFDLMTDVGIAGTSTAIGDALVEGLSTLRGGKAKSKVLILLTDGVHNAGKHSPREAVSMAKKKAVKIYTIGIGKKNDYDALLMETIAKESGAKSFFCQNATELEEVYKHISKLEPSPIRSEQYLNKESLIIYPLMLAIFLLSMLIVKDEKGVL</sequence>
<protein>
    <submittedName>
        <fullName evidence="3">BatA protein</fullName>
    </submittedName>
</protein>
<dbReference type="InterPro" id="IPR036465">
    <property type="entry name" value="vWFA_dom_sf"/>
</dbReference>
<feature type="transmembrane region" description="Helical" evidence="1">
    <location>
        <begin position="279"/>
        <end position="296"/>
    </location>
</feature>
<name>A0A6S6THE5_9BACT</name>
<feature type="transmembrane region" description="Helical" evidence="1">
    <location>
        <begin position="49"/>
        <end position="69"/>
    </location>
</feature>
<dbReference type="AlphaFoldDB" id="A0A6S6THE5"/>
<keyword evidence="1" id="KW-1133">Transmembrane helix</keyword>
<dbReference type="SUPFAM" id="SSF53300">
    <property type="entry name" value="vWA-like"/>
    <property type="match status" value="1"/>
</dbReference>
<reference evidence="3" key="1">
    <citation type="submission" date="2020-01" db="EMBL/GenBank/DDBJ databases">
        <authorList>
            <person name="Meier V. D."/>
            <person name="Meier V D."/>
        </authorList>
    </citation>
    <scope>NUCLEOTIDE SEQUENCE</scope>
    <source>
        <strain evidence="3">HLG_WM_MAG_05</strain>
    </source>
</reference>
<dbReference type="PROSITE" id="PS50234">
    <property type="entry name" value="VWFA"/>
    <property type="match status" value="1"/>
</dbReference>
<keyword evidence="1" id="KW-0472">Membrane</keyword>
<accession>A0A6S6THE5</accession>
<organism evidence="3">
    <name type="scientific">uncultured Sulfurovum sp</name>
    <dbReference type="NCBI Taxonomy" id="269237"/>
    <lineage>
        <taxon>Bacteria</taxon>
        <taxon>Pseudomonadati</taxon>
        <taxon>Campylobacterota</taxon>
        <taxon>Epsilonproteobacteria</taxon>
        <taxon>Campylobacterales</taxon>
        <taxon>Sulfurovaceae</taxon>
        <taxon>Sulfurovum</taxon>
        <taxon>environmental samples</taxon>
    </lineage>
</organism>
<dbReference type="Gene3D" id="3.40.50.410">
    <property type="entry name" value="von Willebrand factor, type A domain"/>
    <property type="match status" value="1"/>
</dbReference>
<feature type="domain" description="VWFA" evidence="2">
    <location>
        <begin position="81"/>
        <end position="260"/>
    </location>
</feature>
<evidence type="ECO:0000313" key="3">
    <source>
        <dbReference type="EMBL" id="CAA6814842.1"/>
    </source>
</evidence>
<dbReference type="PANTHER" id="PTHR37947">
    <property type="entry name" value="BLL2462 PROTEIN"/>
    <property type="match status" value="1"/>
</dbReference>
<dbReference type="SMART" id="SM00327">
    <property type="entry name" value="VWA"/>
    <property type="match status" value="1"/>
</dbReference>
<evidence type="ECO:0000259" key="2">
    <source>
        <dbReference type="PROSITE" id="PS50234"/>
    </source>
</evidence>
<evidence type="ECO:0000256" key="1">
    <source>
        <dbReference type="SAM" id="Phobius"/>
    </source>
</evidence>
<gene>
    <name evidence="3" type="ORF">HELGO_WM4299</name>
</gene>